<evidence type="ECO:0000256" key="3">
    <source>
        <dbReference type="ARBA" id="ARBA00022679"/>
    </source>
</evidence>
<reference evidence="10 11" key="1">
    <citation type="submission" date="2015-02" db="EMBL/GenBank/DDBJ databases">
        <title>Genome Sequence of Jannaschia aquimarina DSM28248, a member of the Roseobacter clade.</title>
        <authorList>
            <person name="Voget S."/>
            <person name="Daniel R."/>
        </authorList>
    </citation>
    <scope>NUCLEOTIDE SEQUENCE [LARGE SCALE GENOMIC DNA]</scope>
    <source>
        <strain evidence="10 11">GSW-M26</strain>
    </source>
</reference>
<comment type="subcellular location">
    <subcellularLocation>
        <location evidence="1">Golgi apparatus membrane</location>
        <topology evidence="1">Single-pass type II membrane protein</topology>
    </subcellularLocation>
</comment>
<dbReference type="SUPFAM" id="SSF52540">
    <property type="entry name" value="P-loop containing nucleoside triphosphate hydrolases"/>
    <property type="match status" value="1"/>
</dbReference>
<dbReference type="InterPro" id="IPR027417">
    <property type="entry name" value="P-loop_NTPase"/>
</dbReference>
<name>A0A0D1D542_9RHOB</name>
<keyword evidence="3 10" id="KW-0808">Transferase</keyword>
<evidence type="ECO:0000313" key="11">
    <source>
        <dbReference type="Proteomes" id="UP000032232"/>
    </source>
</evidence>
<keyword evidence="11" id="KW-1185">Reference proteome</keyword>
<dbReference type="InterPro" id="IPR007734">
    <property type="entry name" value="Heparan_SO4_2-O-STrfase"/>
</dbReference>
<dbReference type="InterPro" id="IPR005331">
    <property type="entry name" value="Sulfotransferase"/>
</dbReference>
<protein>
    <submittedName>
        <fullName evidence="10">Sulfotransferase family protein</fullName>
    </submittedName>
</protein>
<dbReference type="Pfam" id="PF03567">
    <property type="entry name" value="Sulfotransfer_2"/>
    <property type="match status" value="1"/>
</dbReference>
<accession>A0A0D1D542</accession>
<proteinExistence type="inferred from homology"/>
<evidence type="ECO:0000313" key="10">
    <source>
        <dbReference type="EMBL" id="KIT15148.1"/>
    </source>
</evidence>
<keyword evidence="9" id="KW-0325">Glycoprotein</keyword>
<evidence type="ECO:0000256" key="9">
    <source>
        <dbReference type="ARBA" id="ARBA00023180"/>
    </source>
</evidence>
<dbReference type="Proteomes" id="UP000032232">
    <property type="component" value="Unassembled WGS sequence"/>
</dbReference>
<dbReference type="STRING" id="935700.jaqu_34760"/>
<keyword evidence="8" id="KW-0472">Membrane</keyword>
<dbReference type="Gene3D" id="3.40.50.300">
    <property type="entry name" value="P-loop containing nucleotide triphosphate hydrolases"/>
    <property type="match status" value="1"/>
</dbReference>
<evidence type="ECO:0000256" key="7">
    <source>
        <dbReference type="ARBA" id="ARBA00023034"/>
    </source>
</evidence>
<sequence>MQAKAERRDIRMAYRMILGRNPNEQEFERLLEKGLSVWELRSQILNSQEFGQAPNATVAASRMKASFGRQKPRLRDMSERRVIYLHIPKCGGTTMHGLLTQWYGKENVHSERFNRLYHAPAADLAHSLVFSGHYDFYSTQFVPGNTFRLSFLRDPMERLISLYHFHRAHSPEIVERNNLVLARWAQENDIDAYFSDERVRAHASIDNTMARHFSNIPQVPHAGLGDISDRHASIEQMYVQAKANIELFDLVGFMDLYDESVGLLADMLNKPTIDEIRSEQVLDDLMERGVGIRRIERQSPSKAILEQMEELVSYDRKVYDAAERVFRPRIEMHSAKRRSGEI</sequence>
<keyword evidence="7" id="KW-0333">Golgi apparatus</keyword>
<evidence type="ECO:0000256" key="6">
    <source>
        <dbReference type="ARBA" id="ARBA00022989"/>
    </source>
</evidence>
<evidence type="ECO:0000256" key="2">
    <source>
        <dbReference type="ARBA" id="ARBA00010569"/>
    </source>
</evidence>
<comment type="similarity">
    <text evidence="2">Belongs to the sulfotransferase 3 family.</text>
</comment>
<dbReference type="GO" id="GO:0016020">
    <property type="term" value="C:membrane"/>
    <property type="evidence" value="ECO:0007669"/>
    <property type="project" value="InterPro"/>
</dbReference>
<dbReference type="PATRIC" id="fig|935700.4.peg.3585"/>
<evidence type="ECO:0000256" key="4">
    <source>
        <dbReference type="ARBA" id="ARBA00022692"/>
    </source>
</evidence>
<dbReference type="EMBL" id="JYFE01000060">
    <property type="protein sequence ID" value="KIT15148.1"/>
    <property type="molecule type" value="Genomic_DNA"/>
</dbReference>
<gene>
    <name evidence="10" type="ORF">jaqu_34760</name>
</gene>
<organism evidence="10 11">
    <name type="scientific">Jannaschia aquimarina</name>
    <dbReference type="NCBI Taxonomy" id="935700"/>
    <lineage>
        <taxon>Bacteria</taxon>
        <taxon>Pseudomonadati</taxon>
        <taxon>Pseudomonadota</taxon>
        <taxon>Alphaproteobacteria</taxon>
        <taxon>Rhodobacterales</taxon>
        <taxon>Roseobacteraceae</taxon>
        <taxon>Jannaschia</taxon>
    </lineage>
</organism>
<keyword evidence="5" id="KW-0735">Signal-anchor</keyword>
<dbReference type="AlphaFoldDB" id="A0A0D1D542"/>
<keyword evidence="4" id="KW-0812">Transmembrane</keyword>
<evidence type="ECO:0000256" key="8">
    <source>
        <dbReference type="ARBA" id="ARBA00023136"/>
    </source>
</evidence>
<dbReference type="GO" id="GO:0008146">
    <property type="term" value="F:sulfotransferase activity"/>
    <property type="evidence" value="ECO:0007669"/>
    <property type="project" value="InterPro"/>
</dbReference>
<dbReference type="PANTHER" id="PTHR12129:SF15">
    <property type="entry name" value="URONYL 2-SULFOTRANSFERASE"/>
    <property type="match status" value="1"/>
</dbReference>
<evidence type="ECO:0000256" key="1">
    <source>
        <dbReference type="ARBA" id="ARBA00004323"/>
    </source>
</evidence>
<dbReference type="PANTHER" id="PTHR12129">
    <property type="entry name" value="HEPARAN SULFATE 2-O-SULFOTRANSFERASE"/>
    <property type="match status" value="1"/>
</dbReference>
<evidence type="ECO:0000256" key="5">
    <source>
        <dbReference type="ARBA" id="ARBA00022968"/>
    </source>
</evidence>
<keyword evidence="6" id="KW-1133">Transmembrane helix</keyword>
<comment type="caution">
    <text evidence="10">The sequence shown here is derived from an EMBL/GenBank/DDBJ whole genome shotgun (WGS) entry which is preliminary data.</text>
</comment>